<dbReference type="PANTHER" id="PTHR42844">
    <property type="entry name" value="DIHYDRONEOPTERIN ALDOLASE 1-RELATED"/>
    <property type="match status" value="1"/>
</dbReference>
<dbReference type="EC" id="4.1.2.25" evidence="4"/>
<name>A0A1Y0E9S6_9RHOB</name>
<dbReference type="SMART" id="SM00905">
    <property type="entry name" value="FolB"/>
    <property type="match status" value="1"/>
</dbReference>
<gene>
    <name evidence="9" type="ORF">LOKVESSMR4R_01036</name>
</gene>
<evidence type="ECO:0000259" key="8">
    <source>
        <dbReference type="SMART" id="SM00905"/>
    </source>
</evidence>
<dbReference type="KEGG" id="lvs:LOKVESSMR4R_01036"/>
<dbReference type="Pfam" id="PF02152">
    <property type="entry name" value="FolB"/>
    <property type="match status" value="1"/>
</dbReference>
<dbReference type="GO" id="GO:0005737">
    <property type="term" value="C:cytoplasm"/>
    <property type="evidence" value="ECO:0007669"/>
    <property type="project" value="TreeGrafter"/>
</dbReference>
<evidence type="ECO:0000256" key="4">
    <source>
        <dbReference type="ARBA" id="ARBA00013043"/>
    </source>
</evidence>
<dbReference type="Proteomes" id="UP000195273">
    <property type="component" value="Chromosome"/>
</dbReference>
<comment type="pathway">
    <text evidence="2">Cofactor biosynthesis; tetrahydrofolate biosynthesis; 2-amino-4-hydroxy-6-hydroxymethyl-7,8-dihydropteridine diphosphate from 7,8-dihydroneopterin triphosphate: step 3/4.</text>
</comment>
<dbReference type="GO" id="GO:0004150">
    <property type="term" value="F:dihydroneopterin aldolase activity"/>
    <property type="evidence" value="ECO:0007669"/>
    <property type="project" value="UniProtKB-EC"/>
</dbReference>
<dbReference type="InterPro" id="IPR006156">
    <property type="entry name" value="Dihydroneopterin_aldolase"/>
</dbReference>
<dbReference type="InterPro" id="IPR043133">
    <property type="entry name" value="GTP-CH-I_C/QueF"/>
</dbReference>
<evidence type="ECO:0000256" key="1">
    <source>
        <dbReference type="ARBA" id="ARBA00001353"/>
    </source>
</evidence>
<evidence type="ECO:0000313" key="10">
    <source>
        <dbReference type="Proteomes" id="UP000195273"/>
    </source>
</evidence>
<comment type="catalytic activity">
    <reaction evidence="1">
        <text>7,8-dihydroneopterin = 6-hydroxymethyl-7,8-dihydropterin + glycolaldehyde</text>
        <dbReference type="Rhea" id="RHEA:10540"/>
        <dbReference type="ChEBI" id="CHEBI:17001"/>
        <dbReference type="ChEBI" id="CHEBI:17071"/>
        <dbReference type="ChEBI" id="CHEBI:44841"/>
        <dbReference type="EC" id="4.1.2.25"/>
    </reaction>
</comment>
<keyword evidence="6" id="KW-0456">Lyase</keyword>
<evidence type="ECO:0000313" key="9">
    <source>
        <dbReference type="EMBL" id="ARU00365.1"/>
    </source>
</evidence>
<evidence type="ECO:0000256" key="7">
    <source>
        <dbReference type="ARBA" id="ARBA00032903"/>
    </source>
</evidence>
<dbReference type="RefSeq" id="WP_087206594.1">
    <property type="nucleotide sequence ID" value="NZ_CP021431.1"/>
</dbReference>
<evidence type="ECO:0000256" key="5">
    <source>
        <dbReference type="ARBA" id="ARBA00022909"/>
    </source>
</evidence>
<evidence type="ECO:0000256" key="3">
    <source>
        <dbReference type="ARBA" id="ARBA00005708"/>
    </source>
</evidence>
<dbReference type="GO" id="GO:0046656">
    <property type="term" value="P:folic acid biosynthetic process"/>
    <property type="evidence" value="ECO:0007669"/>
    <property type="project" value="UniProtKB-KW"/>
</dbReference>
<keyword evidence="10" id="KW-1185">Reference proteome</keyword>
<evidence type="ECO:0000256" key="2">
    <source>
        <dbReference type="ARBA" id="ARBA00005013"/>
    </source>
</evidence>
<dbReference type="STRING" id="1122181.GCA_000382265_00751"/>
<keyword evidence="5" id="KW-0289">Folate biosynthesis</keyword>
<reference evidence="9 10" key="1">
    <citation type="submission" date="2017-05" db="EMBL/GenBank/DDBJ databases">
        <title>Genome Sequence of Loktanella vestfoldensis Strain SMR4r Isolated from a Culture of the Diatom Skeletonema marinoi.</title>
        <authorList>
            <person name="Topel M."/>
            <person name="Pinder M.I.M."/>
            <person name="Johansson O.N."/>
            <person name="Kourtchenko O."/>
            <person name="Godhe A."/>
            <person name="Clarke A.K."/>
        </authorList>
    </citation>
    <scope>NUCLEOTIDE SEQUENCE [LARGE SCALE GENOMIC DNA]</scope>
    <source>
        <strain evidence="9 10">SMR4r</strain>
    </source>
</reference>
<dbReference type="AlphaFoldDB" id="A0A1Y0E9S6"/>
<dbReference type="InterPro" id="IPR006157">
    <property type="entry name" value="FolB_dom"/>
</dbReference>
<dbReference type="EMBL" id="CP021431">
    <property type="protein sequence ID" value="ARU00365.1"/>
    <property type="molecule type" value="Genomic_DNA"/>
</dbReference>
<organism evidence="9 10">
    <name type="scientific">Yoonia vestfoldensis</name>
    <dbReference type="NCBI Taxonomy" id="245188"/>
    <lineage>
        <taxon>Bacteria</taxon>
        <taxon>Pseudomonadati</taxon>
        <taxon>Pseudomonadota</taxon>
        <taxon>Alphaproteobacteria</taxon>
        <taxon>Rhodobacterales</taxon>
        <taxon>Paracoccaceae</taxon>
        <taxon>Yoonia</taxon>
    </lineage>
</organism>
<evidence type="ECO:0000256" key="6">
    <source>
        <dbReference type="ARBA" id="ARBA00023239"/>
    </source>
</evidence>
<dbReference type="OrthoDB" id="7678026at2"/>
<feature type="domain" description="Dihydroneopterin aldolase/epimerase" evidence="8">
    <location>
        <begin position="27"/>
        <end position="135"/>
    </location>
</feature>
<proteinExistence type="inferred from homology"/>
<dbReference type="PANTHER" id="PTHR42844:SF1">
    <property type="entry name" value="DIHYDRONEOPTERIN ALDOLASE 1-RELATED"/>
    <property type="match status" value="1"/>
</dbReference>
<comment type="similarity">
    <text evidence="3">Belongs to the DHNA family.</text>
</comment>
<dbReference type="Gene3D" id="3.30.1130.10">
    <property type="match status" value="1"/>
</dbReference>
<dbReference type="SUPFAM" id="SSF55620">
    <property type="entry name" value="Tetrahydrobiopterin biosynthesis enzymes-like"/>
    <property type="match status" value="1"/>
</dbReference>
<sequence>MTDDIRLAFAHPSERAEASTTTPCDRISLRDYIVSVEIGAFQQERGTLQRVRFNVVVEVPRLSGPIDDDVDRILSYDRVTEAIGLELEAERLNLLETLAARVADRILLEPQAQRVFVRIEKLDRGPFALGVEIVRARDGHAPSGQAHIPVPHPRVVFLSNAAIASPLLGGWIDQLAAMPAPVIICVGAGETRAPQVPNTLAQRRIDLLAIEQNAWRLAVRDARCVVVQTRTELDWAMKNGQVSVWAPSKIVLDAVDGPSASPADAAALVAWFAGQMQAAELVFVGHAAPVTDIALRVLPVDQAVLA</sequence>
<protein>
    <recommendedName>
        <fullName evidence="4">dihydroneopterin aldolase</fullName>
        <ecNumber evidence="4">4.1.2.25</ecNumber>
    </recommendedName>
    <alternativeName>
        <fullName evidence="7">7,8-dihydroneopterin aldolase</fullName>
    </alternativeName>
</protein>
<accession>A0A1Y0E9S6</accession>